<feature type="compositionally biased region" description="Polar residues" evidence="2">
    <location>
        <begin position="225"/>
        <end position="236"/>
    </location>
</feature>
<geneLocation type="plasmid" evidence="3 4">
    <name>unnamed1</name>
</geneLocation>
<keyword evidence="3" id="KW-0614">Plasmid</keyword>
<reference evidence="3 4" key="1">
    <citation type="submission" date="2016-05" db="EMBL/GenBank/DDBJ databases">
        <title>Complete Genome and Methylome Analysis of Psychrotrophic Bacterial Isolates from Antarctic Lake Untersee.</title>
        <authorList>
            <person name="Fomenkov A."/>
            <person name="Akimov V.N."/>
            <person name="Vasilyeva L.V."/>
            <person name="Andersen D."/>
            <person name="Vincze T."/>
            <person name="Roberts R.J."/>
        </authorList>
    </citation>
    <scope>NUCLEOTIDE SEQUENCE [LARGE SCALE GENOMIC DNA]</scope>
    <source>
        <strain evidence="3 4">U14-5</strain>
        <plasmid evidence="3 4">unnamed1</plasmid>
    </source>
</reference>
<gene>
    <name evidence="3" type="ORF">BSA145_21195</name>
</gene>
<feature type="compositionally biased region" description="Basic and acidic residues" evidence="2">
    <location>
        <begin position="237"/>
        <end position="255"/>
    </location>
</feature>
<sequence length="255" mass="29747">MASHGEDINDIIDNILQIIWSRLKRNAEELKNKEEIKKELNMDEKTEKDFIKDVKRQIKDNTPENNLNNYKDLERKIQLFDLKKRSGFNHSRRDISENKLDILEKDIYVKHLKQPLIEQLKTQYNILQSIDEKNINSDILSQKIKEVDDSIKNIERQNQTLSSDLASQIMSEISQNKEMMGSFSSSIKEQAMNNISLLNQNSINLKSPVMSASKKTNIKADIQHVSKQTDSIQSKEAQNEKTLPKEIEIEHEIER</sequence>
<evidence type="ECO:0000256" key="1">
    <source>
        <dbReference type="SAM" id="Coils"/>
    </source>
</evidence>
<evidence type="ECO:0000313" key="4">
    <source>
        <dbReference type="Proteomes" id="UP000185426"/>
    </source>
</evidence>
<evidence type="ECO:0000256" key="2">
    <source>
        <dbReference type="SAM" id="MobiDB-lite"/>
    </source>
</evidence>
<feature type="region of interest" description="Disordered" evidence="2">
    <location>
        <begin position="224"/>
        <end position="255"/>
    </location>
</feature>
<accession>A0A1L6ZPD1</accession>
<organism evidence="3 4">
    <name type="scientific">Bacillus safensis</name>
    <dbReference type="NCBI Taxonomy" id="561879"/>
    <lineage>
        <taxon>Bacteria</taxon>
        <taxon>Bacillati</taxon>
        <taxon>Bacillota</taxon>
        <taxon>Bacilli</taxon>
        <taxon>Bacillales</taxon>
        <taxon>Bacillaceae</taxon>
        <taxon>Bacillus</taxon>
    </lineage>
</organism>
<dbReference type="Proteomes" id="UP000185426">
    <property type="component" value="Plasmid unnamed1"/>
</dbReference>
<proteinExistence type="predicted"/>
<dbReference type="RefSeq" id="WP_075623807.1">
    <property type="nucleotide sequence ID" value="NZ_CP015608.1"/>
</dbReference>
<name>A0A1L6ZPD1_BACIA</name>
<dbReference type="AlphaFoldDB" id="A0A1L6ZPD1"/>
<keyword evidence="1" id="KW-0175">Coiled coil</keyword>
<feature type="coiled-coil region" evidence="1">
    <location>
        <begin position="137"/>
        <end position="164"/>
    </location>
</feature>
<dbReference type="EMBL" id="CP015608">
    <property type="protein sequence ID" value="APT48381.1"/>
    <property type="molecule type" value="Genomic_DNA"/>
</dbReference>
<protein>
    <submittedName>
        <fullName evidence="3">Uncharacterized protein</fullName>
    </submittedName>
</protein>
<evidence type="ECO:0000313" key="3">
    <source>
        <dbReference type="EMBL" id="APT48381.1"/>
    </source>
</evidence>